<feature type="transmembrane region" description="Helical" evidence="14">
    <location>
        <begin position="28"/>
        <end position="47"/>
    </location>
</feature>
<keyword evidence="7" id="KW-0630">Potassium</keyword>
<keyword evidence="11" id="KW-0407">Ion channel</keyword>
<dbReference type="GO" id="GO:0016020">
    <property type="term" value="C:membrane"/>
    <property type="evidence" value="ECO:0007669"/>
    <property type="project" value="UniProtKB-SubCell"/>
</dbReference>
<keyword evidence="16" id="KW-1185">Reference proteome</keyword>
<dbReference type="PANTHER" id="PTHR31462">
    <property type="entry name" value="ENDOSOMAL/LYSOSOMAL POTASSIUM CHANNEL TMEM175"/>
    <property type="match status" value="1"/>
</dbReference>
<comment type="similarity">
    <text evidence="2">Belongs to the TMEM175 family.</text>
</comment>
<evidence type="ECO:0000256" key="12">
    <source>
        <dbReference type="ARBA" id="ARBA00034430"/>
    </source>
</evidence>
<feature type="transmembrane region" description="Helical" evidence="14">
    <location>
        <begin position="172"/>
        <end position="191"/>
    </location>
</feature>
<proteinExistence type="inferred from homology"/>
<keyword evidence="10 14" id="KW-0472">Membrane</keyword>
<reference evidence="15 16" key="1">
    <citation type="submission" date="2019-07" db="EMBL/GenBank/DDBJ databases">
        <title>R&amp;d 2014.</title>
        <authorList>
            <person name="Klenk H.-P."/>
        </authorList>
    </citation>
    <scope>NUCLEOTIDE SEQUENCE [LARGE SCALE GENOMIC DNA]</scope>
    <source>
        <strain evidence="15 16">DSM 43868</strain>
    </source>
</reference>
<keyword evidence="9" id="KW-0406">Ion transport</keyword>
<name>A0A562IG17_MICOL</name>
<evidence type="ECO:0000256" key="7">
    <source>
        <dbReference type="ARBA" id="ARBA00022958"/>
    </source>
</evidence>
<comment type="catalytic activity">
    <reaction evidence="12">
        <text>K(+)(in) = K(+)(out)</text>
        <dbReference type="Rhea" id="RHEA:29463"/>
        <dbReference type="ChEBI" id="CHEBI:29103"/>
    </reaction>
</comment>
<evidence type="ECO:0000313" key="16">
    <source>
        <dbReference type="Proteomes" id="UP000319825"/>
    </source>
</evidence>
<sequence>MDTESADTGARRRPDGDRRRDRTLQRTINFTDAAVAIALTALVLPLVDFADASSARQSVADLVVQHLGDILSFAVSFLAIALFWRTHRQLHERLADYDEPLLLLNTVWLLAVVFLPFPTARLFVETRLRADSAVFYLGNMFAISLVALAQAWWVRRRPELRVSRDPRASPALLPPAALSAALAVAALIAVASPGGGLLLLALVPVVHFAVARVGRPARR</sequence>
<dbReference type="OrthoDB" id="7626281at2"/>
<feature type="transmembrane region" description="Helical" evidence="14">
    <location>
        <begin position="97"/>
        <end position="117"/>
    </location>
</feature>
<keyword evidence="4" id="KW-0633">Potassium transport</keyword>
<dbReference type="RefSeq" id="WP_145776239.1">
    <property type="nucleotide sequence ID" value="NZ_BAAATQ010000348.1"/>
</dbReference>
<keyword evidence="5 14" id="KW-0812">Transmembrane</keyword>
<organism evidence="15 16">
    <name type="scientific">Micromonospora olivasterospora</name>
    <dbReference type="NCBI Taxonomy" id="1880"/>
    <lineage>
        <taxon>Bacteria</taxon>
        <taxon>Bacillati</taxon>
        <taxon>Actinomycetota</taxon>
        <taxon>Actinomycetes</taxon>
        <taxon>Micromonosporales</taxon>
        <taxon>Micromonosporaceae</taxon>
        <taxon>Micromonospora</taxon>
    </lineage>
</organism>
<dbReference type="PANTHER" id="PTHR31462:SF5">
    <property type="entry name" value="ENDOSOMAL_LYSOSOMAL PROTON CHANNEL TMEM175"/>
    <property type="match status" value="1"/>
</dbReference>
<gene>
    <name evidence="15" type="ORF">JD77_04782</name>
</gene>
<feature type="region of interest" description="Disordered" evidence="13">
    <location>
        <begin position="1"/>
        <end position="20"/>
    </location>
</feature>
<dbReference type="AlphaFoldDB" id="A0A562IG17"/>
<protein>
    <submittedName>
        <fullName evidence="15">Putative membrane protein</fullName>
    </submittedName>
</protein>
<evidence type="ECO:0000256" key="11">
    <source>
        <dbReference type="ARBA" id="ARBA00023303"/>
    </source>
</evidence>
<dbReference type="Proteomes" id="UP000319825">
    <property type="component" value="Unassembled WGS sequence"/>
</dbReference>
<keyword evidence="8 14" id="KW-1133">Transmembrane helix</keyword>
<comment type="subcellular location">
    <subcellularLocation>
        <location evidence="1">Membrane</location>
        <topology evidence="1">Multi-pass membrane protein</topology>
    </subcellularLocation>
</comment>
<evidence type="ECO:0000256" key="13">
    <source>
        <dbReference type="SAM" id="MobiDB-lite"/>
    </source>
</evidence>
<evidence type="ECO:0000256" key="8">
    <source>
        <dbReference type="ARBA" id="ARBA00022989"/>
    </source>
</evidence>
<feature type="transmembrane region" description="Helical" evidence="14">
    <location>
        <begin position="133"/>
        <end position="152"/>
    </location>
</feature>
<dbReference type="Pfam" id="PF06736">
    <property type="entry name" value="TMEM175"/>
    <property type="match status" value="1"/>
</dbReference>
<dbReference type="InterPro" id="IPR010617">
    <property type="entry name" value="TMEM175-like"/>
</dbReference>
<evidence type="ECO:0000256" key="4">
    <source>
        <dbReference type="ARBA" id="ARBA00022538"/>
    </source>
</evidence>
<feature type="compositionally biased region" description="Basic and acidic residues" evidence="13">
    <location>
        <begin position="9"/>
        <end position="20"/>
    </location>
</feature>
<evidence type="ECO:0000313" key="15">
    <source>
        <dbReference type="EMBL" id="TWH69768.1"/>
    </source>
</evidence>
<evidence type="ECO:0000256" key="3">
    <source>
        <dbReference type="ARBA" id="ARBA00022448"/>
    </source>
</evidence>
<dbReference type="GO" id="GO:0015252">
    <property type="term" value="F:proton channel activity"/>
    <property type="evidence" value="ECO:0007669"/>
    <property type="project" value="InterPro"/>
</dbReference>
<evidence type="ECO:0000256" key="14">
    <source>
        <dbReference type="SAM" id="Phobius"/>
    </source>
</evidence>
<accession>A0A562IG17</accession>
<evidence type="ECO:0000256" key="10">
    <source>
        <dbReference type="ARBA" id="ARBA00023136"/>
    </source>
</evidence>
<keyword evidence="6" id="KW-0631">Potassium channel</keyword>
<evidence type="ECO:0000256" key="6">
    <source>
        <dbReference type="ARBA" id="ARBA00022826"/>
    </source>
</evidence>
<dbReference type="GO" id="GO:0005267">
    <property type="term" value="F:potassium channel activity"/>
    <property type="evidence" value="ECO:0007669"/>
    <property type="project" value="UniProtKB-KW"/>
</dbReference>
<feature type="transmembrane region" description="Helical" evidence="14">
    <location>
        <begin position="197"/>
        <end position="214"/>
    </location>
</feature>
<evidence type="ECO:0000256" key="5">
    <source>
        <dbReference type="ARBA" id="ARBA00022692"/>
    </source>
</evidence>
<comment type="caution">
    <text evidence="15">The sequence shown here is derived from an EMBL/GenBank/DDBJ whole genome shotgun (WGS) entry which is preliminary data.</text>
</comment>
<evidence type="ECO:0000256" key="1">
    <source>
        <dbReference type="ARBA" id="ARBA00004141"/>
    </source>
</evidence>
<dbReference type="EMBL" id="VLKE01000001">
    <property type="protein sequence ID" value="TWH69768.1"/>
    <property type="molecule type" value="Genomic_DNA"/>
</dbReference>
<evidence type="ECO:0000256" key="2">
    <source>
        <dbReference type="ARBA" id="ARBA00006920"/>
    </source>
</evidence>
<keyword evidence="3" id="KW-0813">Transport</keyword>
<feature type="transmembrane region" description="Helical" evidence="14">
    <location>
        <begin position="67"/>
        <end position="85"/>
    </location>
</feature>
<evidence type="ECO:0000256" key="9">
    <source>
        <dbReference type="ARBA" id="ARBA00023065"/>
    </source>
</evidence>